<evidence type="ECO:0000256" key="5">
    <source>
        <dbReference type="ARBA" id="ARBA00022692"/>
    </source>
</evidence>
<evidence type="ECO:0000256" key="17">
    <source>
        <dbReference type="SAM" id="Phobius"/>
    </source>
</evidence>
<dbReference type="SUPFAM" id="SSF49265">
    <property type="entry name" value="Fibronectin type III"/>
    <property type="match status" value="2"/>
</dbReference>
<dbReference type="GO" id="GO:0019976">
    <property type="term" value="F:interleukin-2 binding"/>
    <property type="evidence" value="ECO:0000318"/>
    <property type="project" value="GO_Central"/>
</dbReference>
<accession>A0A803T4P8</accession>
<dbReference type="GO" id="GO:0038110">
    <property type="term" value="P:interleukin-2-mediated signaling pathway"/>
    <property type="evidence" value="ECO:0000318"/>
    <property type="project" value="GO_Central"/>
</dbReference>
<organism evidence="20 21">
    <name type="scientific">Anolis carolinensis</name>
    <name type="common">Green anole</name>
    <name type="synonym">American chameleon</name>
    <dbReference type="NCBI Taxonomy" id="28377"/>
    <lineage>
        <taxon>Eukaryota</taxon>
        <taxon>Metazoa</taxon>
        <taxon>Chordata</taxon>
        <taxon>Craniata</taxon>
        <taxon>Vertebrata</taxon>
        <taxon>Euteleostomi</taxon>
        <taxon>Lepidosauria</taxon>
        <taxon>Squamata</taxon>
        <taxon>Bifurcata</taxon>
        <taxon>Unidentata</taxon>
        <taxon>Episquamata</taxon>
        <taxon>Toxicofera</taxon>
        <taxon>Iguania</taxon>
        <taxon>Dactyloidae</taxon>
        <taxon>Anolis</taxon>
    </lineage>
</organism>
<reference evidence="20" key="2">
    <citation type="submission" date="2025-08" db="UniProtKB">
        <authorList>
            <consortium name="Ensembl"/>
        </authorList>
    </citation>
    <scope>IDENTIFICATION</scope>
</reference>
<evidence type="ECO:0000256" key="3">
    <source>
        <dbReference type="ARBA" id="ARBA00016239"/>
    </source>
</evidence>
<evidence type="ECO:0000256" key="18">
    <source>
        <dbReference type="SAM" id="SignalP"/>
    </source>
</evidence>
<evidence type="ECO:0000259" key="19">
    <source>
        <dbReference type="PROSITE" id="PS50853"/>
    </source>
</evidence>
<name>A0A803T4P8_ANOCA</name>
<feature type="signal peptide" evidence="18">
    <location>
        <begin position="1"/>
        <end position="30"/>
    </location>
</feature>
<evidence type="ECO:0000256" key="6">
    <source>
        <dbReference type="ARBA" id="ARBA00022729"/>
    </source>
</evidence>
<keyword evidence="6 18" id="KW-0732">Signal</keyword>
<keyword evidence="4" id="KW-1003">Cell membrane</keyword>
<feature type="domain" description="Fibronectin type-III" evidence="19">
    <location>
        <begin position="129"/>
        <end position="230"/>
    </location>
</feature>
<evidence type="ECO:0000256" key="1">
    <source>
        <dbReference type="ARBA" id="ARBA00004251"/>
    </source>
</evidence>
<dbReference type="PANTHER" id="PTHR23037">
    <property type="entry name" value="CYTOKINE RECEPTOR"/>
    <property type="match status" value="1"/>
</dbReference>
<dbReference type="CDD" id="cd00063">
    <property type="entry name" value="FN3"/>
    <property type="match status" value="1"/>
</dbReference>
<feature type="transmembrane region" description="Helical" evidence="17">
    <location>
        <begin position="235"/>
        <end position="256"/>
    </location>
</feature>
<protein>
    <recommendedName>
        <fullName evidence="3">Interleukin-2 receptor subunit beta</fullName>
    </recommendedName>
    <alternativeName>
        <fullName evidence="14">High affinity IL-2 receptor subunit beta</fullName>
    </alternativeName>
    <alternativeName>
        <fullName evidence="13">p70-75</fullName>
    </alternativeName>
</protein>
<dbReference type="PROSITE" id="PS01355">
    <property type="entry name" value="HEMATOPO_REC_S_F1"/>
    <property type="match status" value="1"/>
</dbReference>
<dbReference type="SMART" id="SM00060">
    <property type="entry name" value="FN3"/>
    <property type="match status" value="1"/>
</dbReference>
<feature type="compositionally biased region" description="Polar residues" evidence="16">
    <location>
        <begin position="422"/>
        <end position="450"/>
    </location>
</feature>
<keyword evidence="7 17" id="KW-1133">Transmembrane helix</keyword>
<dbReference type="Ensembl" id="ENSACAT00000051634.1">
    <property type="protein sequence ID" value="ENSACAP00000030188.1"/>
    <property type="gene ID" value="ENSACAG00000037074.1"/>
</dbReference>
<dbReference type="KEGG" id="acs:103278848"/>
<evidence type="ECO:0000256" key="4">
    <source>
        <dbReference type="ARBA" id="ARBA00022475"/>
    </source>
</evidence>
<dbReference type="AlphaFoldDB" id="A0A803T4P8"/>
<evidence type="ECO:0000256" key="15">
    <source>
        <dbReference type="ARBA" id="ARBA00045664"/>
    </source>
</evidence>
<reference evidence="20" key="3">
    <citation type="submission" date="2025-09" db="UniProtKB">
        <authorList>
            <consortium name="Ensembl"/>
        </authorList>
    </citation>
    <scope>IDENTIFICATION</scope>
</reference>
<keyword evidence="11" id="KW-0325">Glycoprotein</keyword>
<evidence type="ECO:0000256" key="16">
    <source>
        <dbReference type="SAM" id="MobiDB-lite"/>
    </source>
</evidence>
<dbReference type="Pfam" id="PF00041">
    <property type="entry name" value="fn3"/>
    <property type="match status" value="1"/>
</dbReference>
<proteinExistence type="inferred from homology"/>
<feature type="chain" id="PRO_5033039762" description="Interleukin-2 receptor subunit beta" evidence="18">
    <location>
        <begin position="31"/>
        <end position="553"/>
    </location>
</feature>
<evidence type="ECO:0000256" key="11">
    <source>
        <dbReference type="ARBA" id="ARBA00023180"/>
    </source>
</evidence>
<keyword evidence="10" id="KW-0675">Receptor</keyword>
<dbReference type="InterPro" id="IPR003961">
    <property type="entry name" value="FN3_dom"/>
</dbReference>
<evidence type="ECO:0000256" key="14">
    <source>
        <dbReference type="ARBA" id="ARBA00032935"/>
    </source>
</evidence>
<evidence type="ECO:0000256" key="2">
    <source>
        <dbReference type="ARBA" id="ARBA00008280"/>
    </source>
</evidence>
<dbReference type="InParanoid" id="A0A803T4P8"/>
<keyword evidence="21" id="KW-1185">Reference proteome</keyword>
<comment type="subunit">
    <text evidence="12">Non-covalent dimer of an alpha and a beta subunit. IL2R exists in 3 different forms: a high affinity dimer, an intermediate affinity monomer (beta subunit), and a low affinity monomer (alpha subunit). The high and intermediate affinity forms also associate with a gamma subunit. Interacts with SHB upon interleukin stimulation.</text>
</comment>
<dbReference type="GO" id="GO:0009897">
    <property type="term" value="C:external side of plasma membrane"/>
    <property type="evidence" value="ECO:0000318"/>
    <property type="project" value="GO_Central"/>
</dbReference>
<dbReference type="PROSITE" id="PS50853">
    <property type="entry name" value="FN3"/>
    <property type="match status" value="1"/>
</dbReference>
<dbReference type="InterPro" id="IPR036116">
    <property type="entry name" value="FN3_sf"/>
</dbReference>
<comment type="similarity">
    <text evidence="2">Belongs to the type I cytokine receptor family. Type 4 subfamily.</text>
</comment>
<gene>
    <name evidence="20" type="primary">IL2RB</name>
</gene>
<dbReference type="GeneTree" id="ENSGT00510000049239"/>
<evidence type="ECO:0000256" key="7">
    <source>
        <dbReference type="ARBA" id="ARBA00022989"/>
    </source>
</evidence>
<keyword evidence="9" id="KW-1015">Disulfide bond</keyword>
<evidence type="ECO:0000313" key="21">
    <source>
        <dbReference type="Proteomes" id="UP000001646"/>
    </source>
</evidence>
<dbReference type="OrthoDB" id="9419853at2759"/>
<evidence type="ECO:0000256" key="13">
    <source>
        <dbReference type="ARBA" id="ARBA00031280"/>
    </source>
</evidence>
<comment type="subcellular location">
    <subcellularLocation>
        <location evidence="1">Cell membrane</location>
        <topology evidence="1">Single-pass type I membrane protein</topology>
    </subcellularLocation>
</comment>
<evidence type="ECO:0000256" key="8">
    <source>
        <dbReference type="ARBA" id="ARBA00023136"/>
    </source>
</evidence>
<evidence type="ECO:0000256" key="12">
    <source>
        <dbReference type="ARBA" id="ARBA00026094"/>
    </source>
</evidence>
<dbReference type="PANTHER" id="PTHR23037:SF30">
    <property type="entry name" value="INTERLEUKIN-2 RECEPTOR SUBUNIT BETA"/>
    <property type="match status" value="1"/>
</dbReference>
<dbReference type="GO" id="GO:0004911">
    <property type="term" value="F:interleukin-2 receptor activity"/>
    <property type="evidence" value="ECO:0000318"/>
    <property type="project" value="GO_Central"/>
</dbReference>
<dbReference type="InterPro" id="IPR003531">
    <property type="entry name" value="Hempt_rcpt_S_F1_CS"/>
</dbReference>
<dbReference type="GO" id="GO:0016064">
    <property type="term" value="P:immunoglobulin mediated immune response"/>
    <property type="evidence" value="ECO:0000318"/>
    <property type="project" value="GO_Central"/>
</dbReference>
<comment type="function">
    <text evidence="15">Receptor for interleukin-2. This beta subunit is involved in receptor mediated endocytosis and transduces the mitogenic signals of IL2. Probably in association with IL15RA, involved in the stimulation of neutrophil phagocytosis by IL15.</text>
</comment>
<dbReference type="Proteomes" id="UP000001646">
    <property type="component" value="Chromosome 5"/>
</dbReference>
<dbReference type="FunCoup" id="A0A803T4P8">
    <property type="interactions" value="13"/>
</dbReference>
<dbReference type="InterPro" id="IPR013783">
    <property type="entry name" value="Ig-like_fold"/>
</dbReference>
<dbReference type="InterPro" id="IPR040951">
    <property type="entry name" value="IL2RB_N1"/>
</dbReference>
<dbReference type="GeneID" id="103278848"/>
<feature type="region of interest" description="Disordered" evidence="16">
    <location>
        <begin position="422"/>
        <end position="451"/>
    </location>
</feature>
<sequence length="553" mass="61520">MMQPVTKTSAPRMLHLLSFLLASVIDQGSSSLVCLFNSVEDLTCNWIPLKNVTNAPCNITAFVDYGDSNKSKTFQLHGAGTKSYRLILKDYNLIPGDDIVLDVFCHNGKKWENVDHLTMKPFVNIQLDPPLNVQMENISKHSCILTWELNVLSHYLTDKLEYEVKYKVYNSGEDDRILPILQDQKWVKIENLSPDTLYEAAIRAKIQKSRNYNSTWSHWSIPTTWKTKPTEPPNILLPVLLVGSLVIVCISITVLGKSTLLKCLKKTVKIQLPNPDEFFPSLNAVHGGDIQKWLSPVTSIDAFHIATAHPEVSVLEIMQKESQESSPLTRKEYSTNVNTPETSGYSSSSCFSNGGYFFFQHDGNSFGIQPCKVYFTYDPLAQEGSGSEDADSCSYKVLHETVDNSQLSPTYNIMAAQENSSFLQEAKSPTQTSEGGSGDFSSLETISTKSSVEEDSNQNAIVLSRSLGQFSMVYSSLPEKIDTGNNGTEVVQNVDLPISSIEDDSSAFLQSIMQNQSQVNVPCRAASHRQFSTSSDGYLSLRDLQSHYSHHSV</sequence>
<evidence type="ECO:0000313" key="20">
    <source>
        <dbReference type="Ensembl" id="ENSACAP00000030188.1"/>
    </source>
</evidence>
<dbReference type="CTD" id="3560"/>
<reference evidence="20 21" key="1">
    <citation type="submission" date="2009-12" db="EMBL/GenBank/DDBJ databases">
        <title>The Genome Sequence of Anolis carolinensis (Green Anole Lizard).</title>
        <authorList>
            <consortium name="The Genome Sequencing Platform"/>
            <person name="Di Palma F."/>
            <person name="Alfoldi J."/>
            <person name="Heiman D."/>
            <person name="Young S."/>
            <person name="Grabherr M."/>
            <person name="Johnson J."/>
            <person name="Lander E.S."/>
            <person name="Lindblad-Toh K."/>
        </authorList>
    </citation>
    <scope>NUCLEOTIDE SEQUENCE [LARGE SCALE GENOMIC DNA]</scope>
    <source>
        <strain evidence="20 21">JBL SC #1</strain>
    </source>
</reference>
<keyword evidence="8 17" id="KW-0472">Membrane</keyword>
<evidence type="ECO:0000256" key="10">
    <source>
        <dbReference type="ARBA" id="ARBA00023170"/>
    </source>
</evidence>
<keyword evidence="5 17" id="KW-0812">Transmembrane</keyword>
<evidence type="ECO:0000256" key="9">
    <source>
        <dbReference type="ARBA" id="ARBA00023157"/>
    </source>
</evidence>
<dbReference type="Gene3D" id="2.60.40.10">
    <property type="entry name" value="Immunoglobulins"/>
    <property type="match status" value="2"/>
</dbReference>
<dbReference type="Pfam" id="PF18707">
    <property type="entry name" value="IL2RB_N1"/>
    <property type="match status" value="1"/>
</dbReference>